<dbReference type="CDD" id="cd00014">
    <property type="entry name" value="CH_SF"/>
    <property type="match status" value="1"/>
</dbReference>
<dbReference type="InterPro" id="IPR053793">
    <property type="entry name" value="PB1-like"/>
</dbReference>
<feature type="compositionally biased region" description="Polar residues" evidence="1">
    <location>
        <begin position="584"/>
        <end position="597"/>
    </location>
</feature>
<dbReference type="STRING" id="13706.A0A1X2H9M4"/>
<dbReference type="InterPro" id="IPR033511">
    <property type="entry name" value="Cdc24/Scd1_PH_dom"/>
</dbReference>
<dbReference type="PANTHER" id="PTHR47339">
    <property type="entry name" value="CELL DIVISION CONTROL PROTEIN 24"/>
    <property type="match status" value="1"/>
</dbReference>
<dbReference type="GO" id="GO:0005737">
    <property type="term" value="C:cytoplasm"/>
    <property type="evidence" value="ECO:0007669"/>
    <property type="project" value="TreeGrafter"/>
</dbReference>
<dbReference type="EMBL" id="MCGN01000006">
    <property type="protein sequence ID" value="ORY95338.1"/>
    <property type="molecule type" value="Genomic_DNA"/>
</dbReference>
<dbReference type="Pfam" id="PF15411">
    <property type="entry name" value="PH_10"/>
    <property type="match status" value="1"/>
</dbReference>
<feature type="region of interest" description="Disordered" evidence="1">
    <location>
        <begin position="79"/>
        <end position="99"/>
    </location>
</feature>
<dbReference type="Gene3D" id="2.30.29.30">
    <property type="entry name" value="Pleckstrin-homology domain (PH domain)/Phosphotyrosine-binding domain (PTB)"/>
    <property type="match status" value="1"/>
</dbReference>
<dbReference type="Pfam" id="PF06395">
    <property type="entry name" value="CDC24"/>
    <property type="match status" value="1"/>
</dbReference>
<evidence type="ECO:0000259" key="2">
    <source>
        <dbReference type="PROSITE" id="PS50003"/>
    </source>
</evidence>
<dbReference type="OMA" id="EVENIMP"/>
<name>A0A1X2H9M4_SYNRA</name>
<gene>
    <name evidence="5" type="ORF">BCR43DRAFT_298206</name>
</gene>
<evidence type="ECO:0000256" key="1">
    <source>
        <dbReference type="SAM" id="MobiDB-lite"/>
    </source>
</evidence>
<dbReference type="SUPFAM" id="SSF48065">
    <property type="entry name" value="DBL homology domain (DH-domain)"/>
    <property type="match status" value="1"/>
</dbReference>
<dbReference type="InterPro" id="IPR010481">
    <property type="entry name" value="Cdc24/Scd1_N"/>
</dbReference>
<dbReference type="SMART" id="SM00325">
    <property type="entry name" value="RhoGEF"/>
    <property type="match status" value="1"/>
</dbReference>
<dbReference type="GO" id="GO:0005085">
    <property type="term" value="F:guanyl-nucleotide exchange factor activity"/>
    <property type="evidence" value="ECO:0007669"/>
    <property type="project" value="InterPro"/>
</dbReference>
<dbReference type="AlphaFoldDB" id="A0A1X2H9M4"/>
<dbReference type="CDD" id="cd13246">
    <property type="entry name" value="PH_Scd1"/>
    <property type="match status" value="1"/>
</dbReference>
<dbReference type="GO" id="GO:0005634">
    <property type="term" value="C:nucleus"/>
    <property type="evidence" value="ECO:0007669"/>
    <property type="project" value="TreeGrafter"/>
</dbReference>
<dbReference type="SUPFAM" id="SSF54277">
    <property type="entry name" value="CAD &amp; PB1 domains"/>
    <property type="match status" value="1"/>
</dbReference>
<comment type="caution">
    <text evidence="5">The sequence shown here is derived from an EMBL/GenBank/DDBJ whole genome shotgun (WGS) entry which is preliminary data.</text>
</comment>
<keyword evidence="6" id="KW-1185">Reference proteome</keyword>
<evidence type="ECO:0000259" key="3">
    <source>
        <dbReference type="PROSITE" id="PS50010"/>
    </source>
</evidence>
<dbReference type="InterPro" id="IPR000270">
    <property type="entry name" value="PB1_dom"/>
</dbReference>
<feature type="domain" description="DH" evidence="3">
    <location>
        <begin position="217"/>
        <end position="388"/>
    </location>
</feature>
<sequence length="887" mass="100303">MAALVKRRTPSLGAVNTPPPQAQPTMIVDMPTPCSMPQSPPLLQQKPGQGCSLYHTCRSVLDKLACVEGMEEFVDCHLQPSSSTSSSSSDEPTTPTTQCANDPLSKLWSVCRQGSPLCILFNALCPDTPLKVNKDPNLNQVNTCKARVYQFIVACRNQLSFPEEDLFTIMDLYNDDTNCFVKVVSTINKVLDLLEEKGVISVRSSNRDSDPNAPKNTRDKVVLELLETERKYVHDLETLQSYMRELQQQKVLSANTIHYLFGNLNALADFQRRFLIQLEDAAEKEQNFGLLFVQMEDAFAVYEPYCANYYSAQDLVVQEAPKLQKLAHVLNPTYELPSMLIKPIQRICKYPLLLTELIKSTPKDWPYYADMTDGLEAVKRVTEKVNETQRKHENDQAVEELKRRVDSWKGRAIEDCGSLLLQDKLILTSKDTDREYSVFFFEKELTLCKESKEKTIIKTNAIAMKKKRRGSLQLKVRIRTPRILAIHNRSQNGVWALQIDYKSPEIESFVLKFRSEESLKLWESSLNKAVKATRIQTPNTHLYSMPSPTQAEHVSFTDEEEDEEDELDDYDEDEDEFQQHVRSRSNSLSAALFNNLTRPKMARENSSSRFMPGMNLSPIPRQSTSATTHQQNHAQDYGMYPASPPPSHPSSPTSSTRISGGMWQRRHAMEDAPLTEAASRLMSDMPTPTYDDMRPPCMPHVPPPVGRTQSQSSASFVPVMPPSSIKHTRMRSQSSPNIHKAANAHHPAMPPPQMPPVYYQSIPETAAIRSVASTPRLSDRARSPSLQAQCDKLMSQAPLSPGTLKVKLNYNEGIYVIVTAEQVRFAELMERVEKKIRIVANLTSDEPLRLKYQDEDGDYITINSDDDVQMAFESRGLANTVNLFVNL</sequence>
<dbReference type="OrthoDB" id="1594986at2759"/>
<evidence type="ECO:0000259" key="4">
    <source>
        <dbReference type="PROSITE" id="PS51745"/>
    </source>
</evidence>
<dbReference type="PROSITE" id="PS50003">
    <property type="entry name" value="PH_DOMAIN"/>
    <property type="match status" value="1"/>
</dbReference>
<dbReference type="PROSITE" id="PS50010">
    <property type="entry name" value="DH_2"/>
    <property type="match status" value="1"/>
</dbReference>
<feature type="compositionally biased region" description="Polar residues" evidence="1">
    <location>
        <begin position="539"/>
        <end position="552"/>
    </location>
</feature>
<dbReference type="PROSITE" id="PS00741">
    <property type="entry name" value="DH_1"/>
    <property type="match status" value="1"/>
</dbReference>
<feature type="domain" description="PB1" evidence="4">
    <location>
        <begin position="803"/>
        <end position="887"/>
    </location>
</feature>
<dbReference type="InterPro" id="IPR035899">
    <property type="entry name" value="DBL_dom_sf"/>
</dbReference>
<dbReference type="GO" id="GO:0043332">
    <property type="term" value="C:mating projection tip"/>
    <property type="evidence" value="ECO:0007669"/>
    <property type="project" value="TreeGrafter"/>
</dbReference>
<evidence type="ECO:0000313" key="5">
    <source>
        <dbReference type="EMBL" id="ORY95338.1"/>
    </source>
</evidence>
<accession>A0A1X2H9M4</accession>
<organism evidence="5 6">
    <name type="scientific">Syncephalastrum racemosum</name>
    <name type="common">Filamentous fungus</name>
    <dbReference type="NCBI Taxonomy" id="13706"/>
    <lineage>
        <taxon>Eukaryota</taxon>
        <taxon>Fungi</taxon>
        <taxon>Fungi incertae sedis</taxon>
        <taxon>Mucoromycota</taxon>
        <taxon>Mucoromycotina</taxon>
        <taxon>Mucoromycetes</taxon>
        <taxon>Mucorales</taxon>
        <taxon>Syncephalastraceae</taxon>
        <taxon>Syncephalastrum</taxon>
    </lineage>
</organism>
<dbReference type="CDD" id="cd00160">
    <property type="entry name" value="RhoGEF"/>
    <property type="match status" value="1"/>
</dbReference>
<dbReference type="GO" id="GO:0000935">
    <property type="term" value="C:division septum"/>
    <property type="evidence" value="ECO:0007669"/>
    <property type="project" value="TreeGrafter"/>
</dbReference>
<dbReference type="InterPro" id="IPR053026">
    <property type="entry name" value="CDC42_GEF"/>
</dbReference>
<proteinExistence type="predicted"/>
<feature type="domain" description="PH" evidence="2">
    <location>
        <begin position="412"/>
        <end position="531"/>
    </location>
</feature>
<dbReference type="FunCoup" id="A0A1X2H9M4">
    <property type="interactions" value="84"/>
</dbReference>
<dbReference type="PROSITE" id="PS51745">
    <property type="entry name" value="PB1"/>
    <property type="match status" value="1"/>
</dbReference>
<dbReference type="SUPFAM" id="SSF47576">
    <property type="entry name" value="Calponin-homology domain, CH-domain"/>
    <property type="match status" value="1"/>
</dbReference>
<dbReference type="Proteomes" id="UP000242180">
    <property type="component" value="Unassembled WGS sequence"/>
</dbReference>
<feature type="region of interest" description="Disordered" evidence="1">
    <location>
        <begin position="1"/>
        <end position="24"/>
    </location>
</feature>
<dbReference type="PANTHER" id="PTHR47339:SF1">
    <property type="entry name" value="CELL DIVISION CONTROL PROTEIN 24"/>
    <property type="match status" value="1"/>
</dbReference>
<reference evidence="5 6" key="1">
    <citation type="submission" date="2016-07" db="EMBL/GenBank/DDBJ databases">
        <title>Pervasive Adenine N6-methylation of Active Genes in Fungi.</title>
        <authorList>
            <consortium name="DOE Joint Genome Institute"/>
            <person name="Mondo S.J."/>
            <person name="Dannebaum R.O."/>
            <person name="Kuo R.C."/>
            <person name="Labutti K."/>
            <person name="Haridas S."/>
            <person name="Kuo A."/>
            <person name="Salamov A."/>
            <person name="Ahrendt S.R."/>
            <person name="Lipzen A."/>
            <person name="Sullivan W."/>
            <person name="Andreopoulos W.B."/>
            <person name="Clum A."/>
            <person name="Lindquist E."/>
            <person name="Daum C."/>
            <person name="Ramamoorthy G.K."/>
            <person name="Gryganskyi A."/>
            <person name="Culley D."/>
            <person name="Magnuson J.K."/>
            <person name="James T.Y."/>
            <person name="O'Malley M.A."/>
            <person name="Stajich J.E."/>
            <person name="Spatafora J.W."/>
            <person name="Visel A."/>
            <person name="Grigoriev I.V."/>
        </authorList>
    </citation>
    <scope>NUCLEOTIDE SEQUENCE [LARGE SCALE GENOMIC DNA]</scope>
    <source>
        <strain evidence="5 6">NRRL 2496</strain>
    </source>
</reference>
<dbReference type="InterPro" id="IPR000219">
    <property type="entry name" value="DH_dom"/>
</dbReference>
<dbReference type="Pfam" id="PF00564">
    <property type="entry name" value="PB1"/>
    <property type="match status" value="1"/>
</dbReference>
<dbReference type="GO" id="GO:0035556">
    <property type="term" value="P:intracellular signal transduction"/>
    <property type="evidence" value="ECO:0007669"/>
    <property type="project" value="InterPro"/>
</dbReference>
<dbReference type="SMART" id="SM00666">
    <property type="entry name" value="PB1"/>
    <property type="match status" value="1"/>
</dbReference>
<dbReference type="GO" id="GO:0030010">
    <property type="term" value="P:establishment of cell polarity"/>
    <property type="evidence" value="ECO:0007669"/>
    <property type="project" value="TreeGrafter"/>
</dbReference>
<dbReference type="Gene3D" id="1.20.900.10">
    <property type="entry name" value="Dbl homology (DH) domain"/>
    <property type="match status" value="1"/>
</dbReference>
<dbReference type="Gene3D" id="1.10.418.10">
    <property type="entry name" value="Calponin-like domain"/>
    <property type="match status" value="1"/>
</dbReference>
<protein>
    <submittedName>
        <fullName evidence="5">Uncharacterized protein</fullName>
    </submittedName>
</protein>
<feature type="compositionally biased region" description="Acidic residues" evidence="1">
    <location>
        <begin position="557"/>
        <end position="576"/>
    </location>
</feature>
<dbReference type="Pfam" id="PF00621">
    <property type="entry name" value="RhoGEF"/>
    <property type="match status" value="1"/>
</dbReference>
<dbReference type="InterPro" id="IPR001331">
    <property type="entry name" value="GDS_CDC24_CS"/>
</dbReference>
<evidence type="ECO:0000313" key="6">
    <source>
        <dbReference type="Proteomes" id="UP000242180"/>
    </source>
</evidence>
<dbReference type="InParanoid" id="A0A1X2H9M4"/>
<dbReference type="CDD" id="cd05992">
    <property type="entry name" value="PB1"/>
    <property type="match status" value="1"/>
</dbReference>
<dbReference type="SUPFAM" id="SSF50729">
    <property type="entry name" value="PH domain-like"/>
    <property type="match status" value="1"/>
</dbReference>
<dbReference type="GO" id="GO:0031106">
    <property type="term" value="P:septin ring organization"/>
    <property type="evidence" value="ECO:0007669"/>
    <property type="project" value="TreeGrafter"/>
</dbReference>
<feature type="compositionally biased region" description="Polar residues" evidence="1">
    <location>
        <begin position="620"/>
        <end position="634"/>
    </location>
</feature>
<dbReference type="InterPro" id="IPR011993">
    <property type="entry name" value="PH-like_dom_sf"/>
</dbReference>
<dbReference type="InterPro" id="IPR036872">
    <property type="entry name" value="CH_dom_sf"/>
</dbReference>
<feature type="compositionally biased region" description="Low complexity" evidence="1">
    <location>
        <begin position="80"/>
        <end position="97"/>
    </location>
</feature>
<feature type="region of interest" description="Disordered" evidence="1">
    <location>
        <begin position="539"/>
        <end position="661"/>
    </location>
</feature>
<dbReference type="Gene3D" id="3.10.20.90">
    <property type="entry name" value="Phosphatidylinositol 3-kinase Catalytic Subunit, Chain A, domain 1"/>
    <property type="match status" value="1"/>
</dbReference>
<dbReference type="InterPro" id="IPR001849">
    <property type="entry name" value="PH_domain"/>
</dbReference>